<feature type="region of interest" description="Disordered" evidence="1">
    <location>
        <begin position="22"/>
        <end position="41"/>
    </location>
</feature>
<name>A0A803N997_CHEQI</name>
<dbReference type="AlphaFoldDB" id="A0A803N997"/>
<dbReference type="EnsemblPlants" id="AUR62042477-RA">
    <property type="protein sequence ID" value="AUR62042477-RA:cds"/>
    <property type="gene ID" value="AUR62042477"/>
</dbReference>
<proteinExistence type="predicted"/>
<sequence length="116" mass="13107">MAPLVFDATNAWNNSTTYEVHSDGGNAMEFGSSSGNDETPNWRYVIKANPRNFFDFPNDEDTHESESLWDHVAPPVTNYENENDEDINIVRDDVENEVALDDDLEDNDDDSDSSSE</sequence>
<dbReference type="Gramene" id="AUR62042477-RA">
    <property type="protein sequence ID" value="AUR62042477-RA:cds"/>
    <property type="gene ID" value="AUR62042477"/>
</dbReference>
<keyword evidence="3" id="KW-1185">Reference proteome</keyword>
<evidence type="ECO:0000313" key="3">
    <source>
        <dbReference type="Proteomes" id="UP000596660"/>
    </source>
</evidence>
<reference evidence="2" key="1">
    <citation type="journal article" date="2017" name="Nature">
        <title>The genome of Chenopodium quinoa.</title>
        <authorList>
            <person name="Jarvis D.E."/>
            <person name="Ho Y.S."/>
            <person name="Lightfoot D.J."/>
            <person name="Schmoeckel S.M."/>
            <person name="Li B."/>
            <person name="Borm T.J.A."/>
            <person name="Ohyanagi H."/>
            <person name="Mineta K."/>
            <person name="Michell C.T."/>
            <person name="Saber N."/>
            <person name="Kharbatia N.M."/>
            <person name="Rupper R.R."/>
            <person name="Sharp A.R."/>
            <person name="Dally N."/>
            <person name="Boughton B.A."/>
            <person name="Woo Y.H."/>
            <person name="Gao G."/>
            <person name="Schijlen E.G.W.M."/>
            <person name="Guo X."/>
            <person name="Momin A.A."/>
            <person name="Negrao S."/>
            <person name="Al-Babili S."/>
            <person name="Gehring C."/>
            <person name="Roessner U."/>
            <person name="Jung C."/>
            <person name="Murphy K."/>
            <person name="Arold S.T."/>
            <person name="Gojobori T."/>
            <person name="van der Linden C.G."/>
            <person name="van Loo E.N."/>
            <person name="Jellen E.N."/>
            <person name="Maughan P.J."/>
            <person name="Tester M."/>
        </authorList>
    </citation>
    <scope>NUCLEOTIDE SEQUENCE [LARGE SCALE GENOMIC DNA]</scope>
    <source>
        <strain evidence="2">cv. PI 614886</strain>
    </source>
</reference>
<dbReference type="Proteomes" id="UP000596660">
    <property type="component" value="Unplaced"/>
</dbReference>
<feature type="region of interest" description="Disordered" evidence="1">
    <location>
        <begin position="57"/>
        <end position="89"/>
    </location>
</feature>
<organism evidence="2 3">
    <name type="scientific">Chenopodium quinoa</name>
    <name type="common">Quinoa</name>
    <dbReference type="NCBI Taxonomy" id="63459"/>
    <lineage>
        <taxon>Eukaryota</taxon>
        <taxon>Viridiplantae</taxon>
        <taxon>Streptophyta</taxon>
        <taxon>Embryophyta</taxon>
        <taxon>Tracheophyta</taxon>
        <taxon>Spermatophyta</taxon>
        <taxon>Magnoliopsida</taxon>
        <taxon>eudicotyledons</taxon>
        <taxon>Gunneridae</taxon>
        <taxon>Pentapetalae</taxon>
        <taxon>Caryophyllales</taxon>
        <taxon>Chenopodiaceae</taxon>
        <taxon>Chenopodioideae</taxon>
        <taxon>Atripliceae</taxon>
        <taxon>Chenopodium</taxon>
    </lineage>
</organism>
<evidence type="ECO:0000313" key="2">
    <source>
        <dbReference type="EnsemblPlants" id="AUR62042477-RA:cds"/>
    </source>
</evidence>
<evidence type="ECO:0000256" key="1">
    <source>
        <dbReference type="SAM" id="MobiDB-lite"/>
    </source>
</evidence>
<reference evidence="2" key="2">
    <citation type="submission" date="2021-03" db="UniProtKB">
        <authorList>
            <consortium name="EnsemblPlants"/>
        </authorList>
    </citation>
    <scope>IDENTIFICATION</scope>
</reference>
<accession>A0A803N997</accession>
<protein>
    <submittedName>
        <fullName evidence="2">Uncharacterized protein</fullName>
    </submittedName>
</protein>